<evidence type="ECO:0000313" key="5">
    <source>
        <dbReference type="Proteomes" id="UP001601303"/>
    </source>
</evidence>
<evidence type="ECO:0000256" key="1">
    <source>
        <dbReference type="SAM" id="MobiDB-lite"/>
    </source>
</evidence>
<proteinExistence type="predicted"/>
<sequence>MPTSFLPRRAAAWTVLAAAATVVCGAPAAVAAPGDNGDVKIHEVGTPFDDQRNQPKVCDFYLDAFNFDTIQQVTWSIETQPPVLGGATRSGSITLTSGTGHTMPVATLPNGMYKLTWNFVGENGKAKSKVFKVDCPTPPPGGSTGGGTGGTGGGTGGPGGPNGGPPAGGGGLARDAAMTPLAGAAAVGLTAVGGVVWFRLRRRPHGAS</sequence>
<reference evidence="4 5" key="1">
    <citation type="submission" date="2024-10" db="EMBL/GenBank/DDBJ databases">
        <title>The Natural Products Discovery Center: Release of the First 8490 Sequenced Strains for Exploring Actinobacteria Biosynthetic Diversity.</title>
        <authorList>
            <person name="Kalkreuter E."/>
            <person name="Kautsar S.A."/>
            <person name="Yang D."/>
            <person name="Bader C.D."/>
            <person name="Teijaro C.N."/>
            <person name="Fluegel L."/>
            <person name="Davis C.M."/>
            <person name="Simpson J.R."/>
            <person name="Lauterbach L."/>
            <person name="Steele A.D."/>
            <person name="Gui C."/>
            <person name="Meng S."/>
            <person name="Li G."/>
            <person name="Viehrig K."/>
            <person name="Ye F."/>
            <person name="Su P."/>
            <person name="Kiefer A.F."/>
            <person name="Nichols A."/>
            <person name="Cepeda A.J."/>
            <person name="Yan W."/>
            <person name="Fan B."/>
            <person name="Jiang Y."/>
            <person name="Adhikari A."/>
            <person name="Zheng C.-J."/>
            <person name="Schuster L."/>
            <person name="Cowan T.M."/>
            <person name="Smanski M.J."/>
            <person name="Chevrette M.G."/>
            <person name="De Carvalho L.P.S."/>
            <person name="Shen B."/>
        </authorList>
    </citation>
    <scope>NUCLEOTIDE SEQUENCE [LARGE SCALE GENOMIC DNA]</scope>
    <source>
        <strain evidence="4 5">NPDC006488</strain>
    </source>
</reference>
<evidence type="ECO:0000256" key="3">
    <source>
        <dbReference type="SAM" id="SignalP"/>
    </source>
</evidence>
<keyword evidence="2" id="KW-0812">Transmembrane</keyword>
<dbReference type="Proteomes" id="UP001601303">
    <property type="component" value="Unassembled WGS sequence"/>
</dbReference>
<keyword evidence="2" id="KW-0472">Membrane</keyword>
<feature type="region of interest" description="Disordered" evidence="1">
    <location>
        <begin position="135"/>
        <end position="172"/>
    </location>
</feature>
<accession>A0ABW6M135</accession>
<evidence type="ECO:0000313" key="4">
    <source>
        <dbReference type="EMBL" id="MFE9599856.1"/>
    </source>
</evidence>
<dbReference type="RefSeq" id="WP_388105979.1">
    <property type="nucleotide sequence ID" value="NZ_JBIAHM010000004.1"/>
</dbReference>
<keyword evidence="2" id="KW-1133">Transmembrane helix</keyword>
<feature type="signal peptide" evidence="3">
    <location>
        <begin position="1"/>
        <end position="31"/>
    </location>
</feature>
<evidence type="ECO:0000256" key="2">
    <source>
        <dbReference type="SAM" id="Phobius"/>
    </source>
</evidence>
<feature type="compositionally biased region" description="Gly residues" evidence="1">
    <location>
        <begin position="142"/>
        <end position="172"/>
    </location>
</feature>
<organism evidence="4 5">
    <name type="scientific">Streptomyces hokutonensis</name>
    <dbReference type="NCBI Taxonomy" id="1306990"/>
    <lineage>
        <taxon>Bacteria</taxon>
        <taxon>Bacillati</taxon>
        <taxon>Actinomycetota</taxon>
        <taxon>Actinomycetes</taxon>
        <taxon>Kitasatosporales</taxon>
        <taxon>Streptomycetaceae</taxon>
        <taxon>Streptomyces</taxon>
    </lineage>
</organism>
<evidence type="ECO:0008006" key="6">
    <source>
        <dbReference type="Google" id="ProtNLM"/>
    </source>
</evidence>
<protein>
    <recommendedName>
        <fullName evidence="6">Gram-positive cocci surface proteins LPxTG domain-containing protein</fullName>
    </recommendedName>
</protein>
<feature type="transmembrane region" description="Helical" evidence="2">
    <location>
        <begin position="181"/>
        <end position="200"/>
    </location>
</feature>
<name>A0ABW6M135_9ACTN</name>
<feature type="chain" id="PRO_5047188224" description="Gram-positive cocci surface proteins LPxTG domain-containing protein" evidence="3">
    <location>
        <begin position="32"/>
        <end position="208"/>
    </location>
</feature>
<gene>
    <name evidence="4" type="ORF">ACFYNQ_14905</name>
</gene>
<dbReference type="EMBL" id="JBIAHM010000004">
    <property type="protein sequence ID" value="MFE9599856.1"/>
    <property type="molecule type" value="Genomic_DNA"/>
</dbReference>
<keyword evidence="3" id="KW-0732">Signal</keyword>
<keyword evidence="5" id="KW-1185">Reference proteome</keyword>
<comment type="caution">
    <text evidence="4">The sequence shown here is derived from an EMBL/GenBank/DDBJ whole genome shotgun (WGS) entry which is preliminary data.</text>
</comment>